<dbReference type="RefSeq" id="WP_077411049.1">
    <property type="nucleotide sequence ID" value="NZ_JBHRTS010000004.1"/>
</dbReference>
<dbReference type="Proteomes" id="UP001595533">
    <property type="component" value="Unassembled WGS sequence"/>
</dbReference>
<name>A0ABV7JE62_9GAMM</name>
<accession>A0ABV7JE62</accession>
<dbReference type="Pfam" id="PF14870">
    <property type="entry name" value="PSII_BNR"/>
    <property type="match status" value="2"/>
</dbReference>
<evidence type="ECO:0000256" key="1">
    <source>
        <dbReference type="ARBA" id="ARBA00022531"/>
    </source>
</evidence>
<feature type="chain" id="PRO_5045416291" evidence="3">
    <location>
        <begin position="24"/>
        <end position="310"/>
    </location>
</feature>
<evidence type="ECO:0000313" key="5">
    <source>
        <dbReference type="EMBL" id="MFC3194361.1"/>
    </source>
</evidence>
<feature type="signal peptide" evidence="3">
    <location>
        <begin position="1"/>
        <end position="23"/>
    </location>
</feature>
<evidence type="ECO:0000259" key="4">
    <source>
        <dbReference type="Pfam" id="PF14870"/>
    </source>
</evidence>
<proteinExistence type="predicted"/>
<dbReference type="InterPro" id="IPR036278">
    <property type="entry name" value="Sialidase_sf"/>
</dbReference>
<gene>
    <name evidence="5" type="ORF">ACFODZ_08930</name>
</gene>
<dbReference type="EMBL" id="JBHRTS010000004">
    <property type="protein sequence ID" value="MFC3194361.1"/>
    <property type="molecule type" value="Genomic_DNA"/>
</dbReference>
<dbReference type="Gene3D" id="2.130.10.10">
    <property type="entry name" value="YVTN repeat-like/Quinoprotein amine dehydrogenase"/>
    <property type="match status" value="2"/>
</dbReference>
<comment type="caution">
    <text evidence="5">The sequence shown here is derived from an EMBL/GenBank/DDBJ whole genome shotgun (WGS) entry which is preliminary data.</text>
</comment>
<keyword evidence="1" id="KW-0602">Photosynthesis</keyword>
<organism evidence="5 6">
    <name type="scientific">Marinicella sediminis</name>
    <dbReference type="NCBI Taxonomy" id="1792834"/>
    <lineage>
        <taxon>Bacteria</taxon>
        <taxon>Pseudomonadati</taxon>
        <taxon>Pseudomonadota</taxon>
        <taxon>Gammaproteobacteria</taxon>
        <taxon>Lysobacterales</taxon>
        <taxon>Marinicellaceae</taxon>
        <taxon>Marinicella</taxon>
    </lineage>
</organism>
<evidence type="ECO:0000256" key="3">
    <source>
        <dbReference type="SAM" id="SignalP"/>
    </source>
</evidence>
<dbReference type="SUPFAM" id="SSF50939">
    <property type="entry name" value="Sialidases"/>
    <property type="match status" value="1"/>
</dbReference>
<dbReference type="InterPro" id="IPR015943">
    <property type="entry name" value="WD40/YVTN_repeat-like_dom_sf"/>
</dbReference>
<evidence type="ECO:0000313" key="6">
    <source>
        <dbReference type="Proteomes" id="UP001595533"/>
    </source>
</evidence>
<reference evidence="6" key="1">
    <citation type="journal article" date="2019" name="Int. J. Syst. Evol. Microbiol.">
        <title>The Global Catalogue of Microorganisms (GCM) 10K type strain sequencing project: providing services to taxonomists for standard genome sequencing and annotation.</title>
        <authorList>
            <consortium name="The Broad Institute Genomics Platform"/>
            <consortium name="The Broad Institute Genome Sequencing Center for Infectious Disease"/>
            <person name="Wu L."/>
            <person name="Ma J."/>
        </authorList>
    </citation>
    <scope>NUCLEOTIDE SEQUENCE [LARGE SCALE GENOMIC DNA]</scope>
    <source>
        <strain evidence="6">KCTC 42953</strain>
    </source>
</reference>
<sequence>MKTVNFKVIISAFAMWFSQQCLAQQPAEVMPLADQALVLSIAKVGTSLVMVGERGHVMKSKDEGKTWVQIPNIPVNITLTKVIAYNNHVWAMGHDAAIIHSDDGGETWELQFYDADREVPLLSGYFENEDKGFIIGAYGTLLSTEDGGETWDDGLIHDELDYHLNDITRGDDGNYYIAGEAGYGFKSMDGGMTWTEFELPYMGSMFGVVTLDDEIIMYGLRGNLLHSMDQGETWDEVYTDIENNLFGSTRLSGDQLLLVGANGTRLVYNKGGDVTIMDGEDTGDDYADALAISGQVILVGETGFKAQTIK</sequence>
<dbReference type="InterPro" id="IPR028203">
    <property type="entry name" value="PSII_CF48-like_dom"/>
</dbReference>
<feature type="domain" description="Photosynthesis system II assembly factor Ycf48/Hcf136-like" evidence="4">
    <location>
        <begin position="124"/>
        <end position="199"/>
    </location>
</feature>
<protein>
    <submittedName>
        <fullName evidence="5">WD40/YVTN/BNR-like repeat-containing protein</fullName>
    </submittedName>
</protein>
<dbReference type="CDD" id="cd15482">
    <property type="entry name" value="Sialidase_non-viral"/>
    <property type="match status" value="1"/>
</dbReference>
<evidence type="ECO:0000256" key="2">
    <source>
        <dbReference type="ARBA" id="ARBA00023276"/>
    </source>
</evidence>
<keyword evidence="6" id="KW-1185">Reference proteome</keyword>
<feature type="domain" description="Photosynthesis system II assembly factor Ycf48/Hcf136-like" evidence="4">
    <location>
        <begin position="49"/>
        <end position="109"/>
    </location>
</feature>
<keyword evidence="2" id="KW-0604">Photosystem II</keyword>
<keyword evidence="3" id="KW-0732">Signal</keyword>
<dbReference type="PANTHER" id="PTHR47199:SF2">
    <property type="entry name" value="PHOTOSYSTEM II STABILITY_ASSEMBLY FACTOR HCF136, CHLOROPLASTIC"/>
    <property type="match status" value="1"/>
</dbReference>
<dbReference type="PANTHER" id="PTHR47199">
    <property type="entry name" value="PHOTOSYSTEM II STABILITY/ASSEMBLY FACTOR HCF136, CHLOROPLASTIC"/>
    <property type="match status" value="1"/>
</dbReference>